<evidence type="ECO:0008006" key="8">
    <source>
        <dbReference type="Google" id="ProtNLM"/>
    </source>
</evidence>
<dbReference type="EMBL" id="QXFV01002324">
    <property type="protein sequence ID" value="KAE8989426.1"/>
    <property type="molecule type" value="Genomic_DNA"/>
</dbReference>
<proteinExistence type="predicted"/>
<evidence type="ECO:0000313" key="7">
    <source>
        <dbReference type="Proteomes" id="UP000435112"/>
    </source>
</evidence>
<evidence type="ECO:0000313" key="3">
    <source>
        <dbReference type="EMBL" id="KAE8989426.1"/>
    </source>
</evidence>
<dbReference type="OrthoDB" id="10315905at2759"/>
<dbReference type="Proteomes" id="UP000434957">
    <property type="component" value="Unassembled WGS sequence"/>
</dbReference>
<dbReference type="EMBL" id="QXFT01002342">
    <property type="protein sequence ID" value="KAE9299797.1"/>
    <property type="molecule type" value="Genomic_DNA"/>
</dbReference>
<accession>A0A6A3IZK4</accession>
<evidence type="ECO:0000313" key="5">
    <source>
        <dbReference type="Proteomes" id="UP000429607"/>
    </source>
</evidence>
<evidence type="ECO:0000256" key="1">
    <source>
        <dbReference type="SAM" id="SignalP"/>
    </source>
</evidence>
<dbReference type="AlphaFoldDB" id="A0A6A3IZK4"/>
<keyword evidence="1" id="KW-0732">Signal</keyword>
<dbReference type="Proteomes" id="UP000429607">
    <property type="component" value="Unassembled WGS sequence"/>
</dbReference>
<dbReference type="EMBL" id="QXFU01002376">
    <property type="protein sequence ID" value="KAE8986538.1"/>
    <property type="molecule type" value="Genomic_DNA"/>
</dbReference>
<sequence>MPQTWGCLLLCFVGCSSVPTRCSVSPPHTDDLRVTTRRRISRSDPTWLVR</sequence>
<feature type="chain" id="PRO_5036164457" description="RxLR effector protein" evidence="1">
    <location>
        <begin position="18"/>
        <end position="50"/>
    </location>
</feature>
<gene>
    <name evidence="3" type="ORF">PR001_g21776</name>
    <name evidence="2" type="ORF">PR002_g22326</name>
    <name evidence="4" type="ORF">PR003_g22906</name>
</gene>
<evidence type="ECO:0000313" key="2">
    <source>
        <dbReference type="EMBL" id="KAE8986538.1"/>
    </source>
</evidence>
<reference evidence="5 7" key="1">
    <citation type="submission" date="2018-09" db="EMBL/GenBank/DDBJ databases">
        <title>Genomic investigation of the strawberry pathogen Phytophthora fragariae indicates pathogenicity is determined by transcriptional variation in three key races.</title>
        <authorList>
            <person name="Adams T.M."/>
            <person name="Armitage A.D."/>
            <person name="Sobczyk M.K."/>
            <person name="Bates H.J."/>
            <person name="Dunwell J.M."/>
            <person name="Nellist C.F."/>
            <person name="Harrison R.J."/>
        </authorList>
    </citation>
    <scope>NUCLEOTIDE SEQUENCE [LARGE SCALE GENOMIC DNA]</scope>
    <source>
        <strain evidence="3 5">SCRP249</strain>
        <strain evidence="2 7">SCRP324</strain>
        <strain evidence="4 6">SCRP333</strain>
    </source>
</reference>
<feature type="signal peptide" evidence="1">
    <location>
        <begin position="1"/>
        <end position="17"/>
    </location>
</feature>
<comment type="caution">
    <text evidence="2">The sequence shown here is derived from an EMBL/GenBank/DDBJ whole genome shotgun (WGS) entry which is preliminary data.</text>
</comment>
<dbReference type="Proteomes" id="UP000435112">
    <property type="component" value="Unassembled WGS sequence"/>
</dbReference>
<organism evidence="2 7">
    <name type="scientific">Phytophthora rubi</name>
    <dbReference type="NCBI Taxonomy" id="129364"/>
    <lineage>
        <taxon>Eukaryota</taxon>
        <taxon>Sar</taxon>
        <taxon>Stramenopiles</taxon>
        <taxon>Oomycota</taxon>
        <taxon>Peronosporomycetes</taxon>
        <taxon>Peronosporales</taxon>
        <taxon>Peronosporaceae</taxon>
        <taxon>Phytophthora</taxon>
    </lineage>
</organism>
<name>A0A6A3IZK4_9STRA</name>
<evidence type="ECO:0000313" key="4">
    <source>
        <dbReference type="EMBL" id="KAE9299797.1"/>
    </source>
</evidence>
<protein>
    <recommendedName>
        <fullName evidence="8">RxLR effector protein</fullName>
    </recommendedName>
</protein>
<keyword evidence="6" id="KW-1185">Reference proteome</keyword>
<evidence type="ECO:0000313" key="6">
    <source>
        <dbReference type="Proteomes" id="UP000434957"/>
    </source>
</evidence>